<sequence length="141" mass="16261">MRVLFVFLLIVVQTLIISGKCYAQLEVEAGVKYKKEGQGWSEYYFRNIDLMTGPELNASTKTNDYKYSSDYALIWFSQHEVAIVELKQSIQTDAARLMGNSISSSVLKIHQQFYGYQMEGVDKSGVNWKFCFLTELRQLCQ</sequence>
<comment type="caution">
    <text evidence="1">The sequence shown here is derived from an EMBL/GenBank/DDBJ whole genome shotgun (WGS) entry which is preliminary data.</text>
</comment>
<protein>
    <submittedName>
        <fullName evidence="1">Uncharacterized protein</fullName>
    </submittedName>
</protein>
<organism evidence="1 2">
    <name type="scientific">Hymenobacter glacialis</name>
    <dbReference type="NCBI Taxonomy" id="1908236"/>
    <lineage>
        <taxon>Bacteria</taxon>
        <taxon>Pseudomonadati</taxon>
        <taxon>Bacteroidota</taxon>
        <taxon>Cytophagia</taxon>
        <taxon>Cytophagales</taxon>
        <taxon>Hymenobacteraceae</taxon>
        <taxon>Hymenobacter</taxon>
    </lineage>
</organism>
<dbReference type="OrthoDB" id="1494779at2"/>
<dbReference type="STRING" id="1908236.BEN48_11070"/>
<dbReference type="EMBL" id="MDZC01000028">
    <property type="protein sequence ID" value="OGX87857.1"/>
    <property type="molecule type" value="Genomic_DNA"/>
</dbReference>
<dbReference type="AlphaFoldDB" id="A0A1G1TAH8"/>
<evidence type="ECO:0000313" key="1">
    <source>
        <dbReference type="EMBL" id="OGX87857.1"/>
    </source>
</evidence>
<keyword evidence="2" id="KW-1185">Reference proteome</keyword>
<proteinExistence type="predicted"/>
<accession>A0A1G1TAH8</accession>
<gene>
    <name evidence="1" type="ORF">BEN48_11070</name>
</gene>
<dbReference type="RefSeq" id="WP_070732958.1">
    <property type="nucleotide sequence ID" value="NZ_MDZC01000028.1"/>
</dbReference>
<reference evidence="1 2" key="1">
    <citation type="submission" date="2016-08" db="EMBL/GenBank/DDBJ databases">
        <title>Hymenobacter coccineus sp. nov., Hymenobacter lapidarius sp. nov. and Hymenobacter glacialis sp. nov., isolated from Antarctic soil.</title>
        <authorList>
            <person name="Sedlacek I."/>
            <person name="Kralova S."/>
            <person name="Kyrova K."/>
            <person name="Maslanova I."/>
            <person name="Stankova E."/>
            <person name="Vrbovska V."/>
            <person name="Nemec M."/>
            <person name="Bartak M."/>
            <person name="Svec P."/>
            <person name="Busse H.-J."/>
            <person name="Pantucek R."/>
        </authorList>
    </citation>
    <scope>NUCLEOTIDE SEQUENCE [LARGE SCALE GENOMIC DNA]</scope>
    <source>
        <strain evidence="1 2">CCM 8648</strain>
    </source>
</reference>
<dbReference type="Proteomes" id="UP000177791">
    <property type="component" value="Unassembled WGS sequence"/>
</dbReference>
<name>A0A1G1TAH8_9BACT</name>
<evidence type="ECO:0000313" key="2">
    <source>
        <dbReference type="Proteomes" id="UP000177791"/>
    </source>
</evidence>